<dbReference type="InterPro" id="IPR003593">
    <property type="entry name" value="AAA+_ATPase"/>
</dbReference>
<feature type="domain" description="ABC transporter" evidence="4">
    <location>
        <begin position="14"/>
        <end position="244"/>
    </location>
</feature>
<keyword evidence="2" id="KW-0547">Nucleotide-binding</keyword>
<organism evidence="5 6">
    <name type="scientific">Prosthecobacter fusiformis</name>
    <dbReference type="NCBI Taxonomy" id="48464"/>
    <lineage>
        <taxon>Bacteria</taxon>
        <taxon>Pseudomonadati</taxon>
        <taxon>Verrucomicrobiota</taxon>
        <taxon>Verrucomicrobiia</taxon>
        <taxon>Verrucomicrobiales</taxon>
        <taxon>Verrucomicrobiaceae</taxon>
        <taxon>Prosthecobacter</taxon>
    </lineage>
</organism>
<dbReference type="GO" id="GO:0022857">
    <property type="term" value="F:transmembrane transporter activity"/>
    <property type="evidence" value="ECO:0007669"/>
    <property type="project" value="InterPro"/>
</dbReference>
<dbReference type="FunFam" id="3.40.50.300:FF:000133">
    <property type="entry name" value="Spermidine/putrescine import ATP-binding protein PotA"/>
    <property type="match status" value="1"/>
</dbReference>
<dbReference type="GO" id="GO:0043190">
    <property type="term" value="C:ATP-binding cassette (ABC) transporter complex"/>
    <property type="evidence" value="ECO:0007669"/>
    <property type="project" value="InterPro"/>
</dbReference>
<keyword evidence="6" id="KW-1185">Reference proteome</keyword>
<keyword evidence="3 5" id="KW-0067">ATP-binding</keyword>
<reference evidence="5 6" key="1">
    <citation type="submission" date="2019-03" db="EMBL/GenBank/DDBJ databases">
        <title>Genomic Encyclopedia of Archaeal and Bacterial Type Strains, Phase II (KMG-II): from individual species to whole genera.</title>
        <authorList>
            <person name="Goeker M."/>
        </authorList>
    </citation>
    <scope>NUCLEOTIDE SEQUENCE [LARGE SCALE GENOMIC DNA]</scope>
    <source>
        <strain evidence="5 6">ATCC 25309</strain>
    </source>
</reference>
<gene>
    <name evidence="5" type="ORF">EI77_01340</name>
</gene>
<keyword evidence="1" id="KW-0813">Transport</keyword>
<dbReference type="InterPro" id="IPR017871">
    <property type="entry name" value="ABC_transporter-like_CS"/>
</dbReference>
<dbReference type="Gene3D" id="2.40.50.100">
    <property type="match status" value="1"/>
</dbReference>
<protein>
    <submittedName>
        <fullName evidence="5">Iron(III) transport system ATP-binding protein</fullName>
    </submittedName>
</protein>
<dbReference type="InterPro" id="IPR027417">
    <property type="entry name" value="P-loop_NTPase"/>
</dbReference>
<dbReference type="InterPro" id="IPR050093">
    <property type="entry name" value="ABC_SmlMolc_Importer"/>
</dbReference>
<dbReference type="InterPro" id="IPR003439">
    <property type="entry name" value="ABC_transporter-like_ATP-bd"/>
</dbReference>
<dbReference type="Pfam" id="PF00005">
    <property type="entry name" value="ABC_tran"/>
    <property type="match status" value="1"/>
</dbReference>
<dbReference type="GO" id="GO:0005524">
    <property type="term" value="F:ATP binding"/>
    <property type="evidence" value="ECO:0007669"/>
    <property type="project" value="UniProtKB-KW"/>
</dbReference>
<dbReference type="AlphaFoldDB" id="A0A4R7S3M1"/>
<dbReference type="InterPro" id="IPR013611">
    <property type="entry name" value="Transp-assoc_OB_typ2"/>
</dbReference>
<dbReference type="SMART" id="SM00382">
    <property type="entry name" value="AAA"/>
    <property type="match status" value="1"/>
</dbReference>
<dbReference type="PANTHER" id="PTHR42781:SF4">
    <property type="entry name" value="SPERMIDINE_PUTRESCINE IMPORT ATP-BINDING PROTEIN POTA"/>
    <property type="match status" value="1"/>
</dbReference>
<dbReference type="InterPro" id="IPR008995">
    <property type="entry name" value="Mo/tungstate-bd_C_term_dom"/>
</dbReference>
<dbReference type="Pfam" id="PF08402">
    <property type="entry name" value="TOBE_2"/>
    <property type="match status" value="1"/>
</dbReference>
<dbReference type="GO" id="GO:0016887">
    <property type="term" value="F:ATP hydrolysis activity"/>
    <property type="evidence" value="ECO:0007669"/>
    <property type="project" value="InterPro"/>
</dbReference>
<name>A0A4R7S3M1_9BACT</name>
<dbReference type="SUPFAM" id="SSF50331">
    <property type="entry name" value="MOP-like"/>
    <property type="match status" value="1"/>
</dbReference>
<dbReference type="GO" id="GO:0015847">
    <property type="term" value="P:putrescine transport"/>
    <property type="evidence" value="ECO:0007669"/>
    <property type="project" value="UniProtKB-ARBA"/>
</dbReference>
<dbReference type="Proteomes" id="UP000295662">
    <property type="component" value="Unassembled WGS sequence"/>
</dbReference>
<dbReference type="PROSITE" id="PS50893">
    <property type="entry name" value="ABC_TRANSPORTER_2"/>
    <property type="match status" value="1"/>
</dbReference>
<evidence type="ECO:0000256" key="2">
    <source>
        <dbReference type="ARBA" id="ARBA00022741"/>
    </source>
</evidence>
<comment type="caution">
    <text evidence="5">The sequence shown here is derived from an EMBL/GenBank/DDBJ whole genome shotgun (WGS) entry which is preliminary data.</text>
</comment>
<dbReference type="Gene3D" id="3.40.50.300">
    <property type="entry name" value="P-loop containing nucleotide triphosphate hydrolases"/>
    <property type="match status" value="1"/>
</dbReference>
<dbReference type="SUPFAM" id="SSF52540">
    <property type="entry name" value="P-loop containing nucleoside triphosphate hydrolases"/>
    <property type="match status" value="1"/>
</dbReference>
<accession>A0A4R7S3M1</accession>
<proteinExistence type="predicted"/>
<dbReference type="EMBL" id="SOCA01000002">
    <property type="protein sequence ID" value="TDU72874.1"/>
    <property type="molecule type" value="Genomic_DNA"/>
</dbReference>
<evidence type="ECO:0000259" key="4">
    <source>
        <dbReference type="PROSITE" id="PS50893"/>
    </source>
</evidence>
<evidence type="ECO:0000256" key="3">
    <source>
        <dbReference type="ARBA" id="ARBA00022840"/>
    </source>
</evidence>
<evidence type="ECO:0000256" key="1">
    <source>
        <dbReference type="ARBA" id="ARBA00022448"/>
    </source>
</evidence>
<evidence type="ECO:0000313" key="6">
    <source>
        <dbReference type="Proteomes" id="UP000295662"/>
    </source>
</evidence>
<evidence type="ECO:0000313" key="5">
    <source>
        <dbReference type="EMBL" id="TDU72874.1"/>
    </source>
</evidence>
<dbReference type="PANTHER" id="PTHR42781">
    <property type="entry name" value="SPERMIDINE/PUTRESCINE IMPORT ATP-BINDING PROTEIN POTA"/>
    <property type="match status" value="1"/>
</dbReference>
<dbReference type="PROSITE" id="PS00211">
    <property type="entry name" value="ABC_TRANSPORTER_1"/>
    <property type="match status" value="1"/>
</dbReference>
<sequence>MQCFGLELFSMVHISIRDLTKRFGNQTVLDRVSLDIGEGELFFLLGPSGCGKTTLLRHLAGFYQPNEGQILFDGDDVTRLPAHKRGTGMMFQSYALWPHLNVAQNIAFGLEERNRPRPEIEHRVAEALEVVKLDGLGTRKIAQLSGGQQQRVALARALVVRPRCLLLDEPLSNLDAKLRHEMRSEIRRICKEFGLTAIYVTHDRDEALSMADRLAIMDVGRVVQSGTPEEVYRNPASRMVAEFIGESCFIPGTVQAHAADGLYEVQTSFATLRARLSSPDWQPLHGEKTLLSIRPEALTFGHLLNSPNHFPGHIVDTTYLGSTAQYKLRIQNGPEIMVSEVNPSPVRQPSDIPVRAMAMPQDIVMLRGE</sequence>